<reference evidence="10" key="1">
    <citation type="journal article" date="2020" name="Nature">
        <title>Giant virus diversity and host interactions through global metagenomics.</title>
        <authorList>
            <person name="Schulz F."/>
            <person name="Roux S."/>
            <person name="Paez-Espino D."/>
            <person name="Jungbluth S."/>
            <person name="Walsh D.A."/>
            <person name="Denef V.J."/>
            <person name="McMahon K.D."/>
            <person name="Konstantinidis K.T."/>
            <person name="Eloe-Fadrosh E.A."/>
            <person name="Kyrpides N.C."/>
            <person name="Woyke T."/>
        </authorList>
    </citation>
    <scope>NUCLEOTIDE SEQUENCE</scope>
    <source>
        <strain evidence="10">GVMAG-M-3300025138-11</strain>
    </source>
</reference>
<evidence type="ECO:0000256" key="6">
    <source>
        <dbReference type="ARBA" id="ARBA00022670"/>
    </source>
</evidence>
<comment type="cofactor">
    <cofactor evidence="4">
        <name>Fe(2+)</name>
        <dbReference type="ChEBI" id="CHEBI:29033"/>
    </cofactor>
</comment>
<dbReference type="EMBL" id="MN740275">
    <property type="protein sequence ID" value="QHT97372.1"/>
    <property type="molecule type" value="Genomic_DNA"/>
</dbReference>
<dbReference type="InterPro" id="IPR036388">
    <property type="entry name" value="WH-like_DNA-bd_sf"/>
</dbReference>
<sequence length="322" mass="37342">MVNLENYKIAGEIHKHTQNWIKSNIKVGMKLLNICNSIENNIRNEYKKLYIEKQVNDCIAFPTGICINNIAAHYTPDINDNKVLKKDDVCKIDFGVHINGCIIDSAFTIDFSENYENLLLASKDAVEKVIDNLGVGVRFRELSDISKEIVESYEIEKNGILERVKCIENITGHDILPWKIHGEKMFYSVPQLNDNQKVEEDDVLAIEIYTTTGNSQCIMNQDTKTYSHYMLNDKSKTKKTFTPETTKLLNNIYRNFRTLPFCPRYMYNVNNILDNSKSYRELFVNGYLNIYPVLYDVDYNCRIAQFEETVYIGEKSNIVLSK</sequence>
<dbReference type="PRINTS" id="PR00599">
    <property type="entry name" value="MAPEPTIDASE"/>
</dbReference>
<evidence type="ECO:0000256" key="3">
    <source>
        <dbReference type="ARBA" id="ARBA00001941"/>
    </source>
</evidence>
<evidence type="ECO:0000259" key="9">
    <source>
        <dbReference type="Pfam" id="PF00557"/>
    </source>
</evidence>
<comment type="cofactor">
    <cofactor evidence="3">
        <name>Co(2+)</name>
        <dbReference type="ChEBI" id="CHEBI:48828"/>
    </cofactor>
</comment>
<evidence type="ECO:0000256" key="5">
    <source>
        <dbReference type="ARBA" id="ARBA00022438"/>
    </source>
</evidence>
<evidence type="ECO:0000313" key="10">
    <source>
        <dbReference type="EMBL" id="QHT97372.1"/>
    </source>
</evidence>
<evidence type="ECO:0000256" key="8">
    <source>
        <dbReference type="ARBA" id="ARBA00022801"/>
    </source>
</evidence>
<evidence type="ECO:0000256" key="7">
    <source>
        <dbReference type="ARBA" id="ARBA00022723"/>
    </source>
</evidence>
<dbReference type="GO" id="GO:0005737">
    <property type="term" value="C:cytoplasm"/>
    <property type="evidence" value="ECO:0007669"/>
    <property type="project" value="TreeGrafter"/>
</dbReference>
<dbReference type="NCBIfam" id="TIGR00501">
    <property type="entry name" value="met_pdase_II"/>
    <property type="match status" value="1"/>
</dbReference>
<dbReference type="Pfam" id="PF00557">
    <property type="entry name" value="Peptidase_M24"/>
    <property type="match status" value="1"/>
</dbReference>
<dbReference type="PANTHER" id="PTHR45777:SF2">
    <property type="entry name" value="METHIONINE AMINOPEPTIDASE 2"/>
    <property type="match status" value="1"/>
</dbReference>
<protein>
    <recommendedName>
        <fullName evidence="9">Peptidase M24 domain-containing protein</fullName>
    </recommendedName>
</protein>
<dbReference type="InterPro" id="IPR000994">
    <property type="entry name" value="Pept_M24"/>
</dbReference>
<keyword evidence="5" id="KW-0031">Aminopeptidase</keyword>
<dbReference type="SUPFAM" id="SSF55920">
    <property type="entry name" value="Creatinase/aminopeptidase"/>
    <property type="match status" value="1"/>
</dbReference>
<dbReference type="InterPro" id="IPR036005">
    <property type="entry name" value="Creatinase/aminopeptidase-like"/>
</dbReference>
<name>A0A6C0IWA8_9ZZZZ</name>
<dbReference type="InterPro" id="IPR001714">
    <property type="entry name" value="Pept_M24_MAP"/>
</dbReference>
<dbReference type="AlphaFoldDB" id="A0A6C0IWA8"/>
<dbReference type="Gene3D" id="1.10.10.10">
    <property type="entry name" value="Winged helix-like DNA-binding domain superfamily/Winged helix DNA-binding domain"/>
    <property type="match status" value="1"/>
</dbReference>
<keyword evidence="8" id="KW-0378">Hydrolase</keyword>
<accession>A0A6C0IWA8</accession>
<dbReference type="InterPro" id="IPR050247">
    <property type="entry name" value="Met_Aminopeptidase_Type2"/>
</dbReference>
<dbReference type="GO" id="GO:0004239">
    <property type="term" value="F:initiator methionyl aminopeptidase activity"/>
    <property type="evidence" value="ECO:0007669"/>
    <property type="project" value="UniProtKB-EC"/>
</dbReference>
<organism evidence="10">
    <name type="scientific">viral metagenome</name>
    <dbReference type="NCBI Taxonomy" id="1070528"/>
    <lineage>
        <taxon>unclassified sequences</taxon>
        <taxon>metagenomes</taxon>
        <taxon>organismal metagenomes</taxon>
    </lineage>
</organism>
<dbReference type="SUPFAM" id="SSF46785">
    <property type="entry name" value="Winged helix' DNA-binding domain"/>
    <property type="match status" value="1"/>
</dbReference>
<evidence type="ECO:0000256" key="2">
    <source>
        <dbReference type="ARBA" id="ARBA00001936"/>
    </source>
</evidence>
<keyword evidence="6" id="KW-0645">Protease</keyword>
<comment type="cofactor">
    <cofactor evidence="2">
        <name>Mn(2+)</name>
        <dbReference type="ChEBI" id="CHEBI:29035"/>
    </cofactor>
</comment>
<feature type="domain" description="Peptidase M24" evidence="9">
    <location>
        <begin position="6"/>
        <end position="211"/>
    </location>
</feature>
<dbReference type="InterPro" id="IPR036390">
    <property type="entry name" value="WH_DNA-bd_sf"/>
</dbReference>
<comment type="catalytic activity">
    <reaction evidence="1">
        <text>Release of N-terminal amino acids, preferentially methionine, from peptides and arylamides.</text>
        <dbReference type="EC" id="3.4.11.18"/>
    </reaction>
</comment>
<dbReference type="InterPro" id="IPR002468">
    <property type="entry name" value="Pept_M24A_MAP2"/>
</dbReference>
<keyword evidence="7" id="KW-0479">Metal-binding</keyword>
<dbReference type="GO" id="GO:0006508">
    <property type="term" value="P:proteolysis"/>
    <property type="evidence" value="ECO:0007669"/>
    <property type="project" value="UniProtKB-KW"/>
</dbReference>
<dbReference type="PANTHER" id="PTHR45777">
    <property type="entry name" value="METHIONINE AMINOPEPTIDASE 2"/>
    <property type="match status" value="1"/>
</dbReference>
<dbReference type="PROSITE" id="PS01202">
    <property type="entry name" value="MAP_2"/>
    <property type="match status" value="1"/>
</dbReference>
<dbReference type="Gene3D" id="3.90.230.10">
    <property type="entry name" value="Creatinase/methionine aminopeptidase superfamily"/>
    <property type="match status" value="1"/>
</dbReference>
<dbReference type="InterPro" id="IPR018349">
    <property type="entry name" value="Pept_M24A_MAP2_BS"/>
</dbReference>
<dbReference type="GO" id="GO:0070006">
    <property type="term" value="F:metalloaminopeptidase activity"/>
    <property type="evidence" value="ECO:0007669"/>
    <property type="project" value="InterPro"/>
</dbReference>
<proteinExistence type="predicted"/>
<evidence type="ECO:0000256" key="1">
    <source>
        <dbReference type="ARBA" id="ARBA00000294"/>
    </source>
</evidence>
<dbReference type="GO" id="GO:0046872">
    <property type="term" value="F:metal ion binding"/>
    <property type="evidence" value="ECO:0007669"/>
    <property type="project" value="UniProtKB-KW"/>
</dbReference>
<evidence type="ECO:0000256" key="4">
    <source>
        <dbReference type="ARBA" id="ARBA00001954"/>
    </source>
</evidence>